<protein>
    <recommendedName>
        <fullName evidence="1">Integrase catalytic domain-containing protein</fullName>
    </recommendedName>
</protein>
<gene>
    <name evidence="2" type="primary">LOC107828534</name>
</gene>
<dbReference type="PANTHER" id="PTHR48475:SF1">
    <property type="entry name" value="RNASE H TYPE-1 DOMAIN-CONTAINING PROTEIN"/>
    <property type="match status" value="1"/>
</dbReference>
<feature type="domain" description="Integrase catalytic" evidence="1">
    <location>
        <begin position="1"/>
        <end position="125"/>
    </location>
</feature>
<dbReference type="RefSeq" id="XP_016511347.1">
    <property type="nucleotide sequence ID" value="XM_016655861.1"/>
</dbReference>
<evidence type="ECO:0000313" key="2">
    <source>
        <dbReference type="RefSeq" id="XP_016511347.1"/>
    </source>
</evidence>
<organism evidence="2">
    <name type="scientific">Nicotiana tabacum</name>
    <name type="common">Common tobacco</name>
    <dbReference type="NCBI Taxonomy" id="4097"/>
    <lineage>
        <taxon>Eukaryota</taxon>
        <taxon>Viridiplantae</taxon>
        <taxon>Streptophyta</taxon>
        <taxon>Embryophyta</taxon>
        <taxon>Tracheophyta</taxon>
        <taxon>Spermatophyta</taxon>
        <taxon>Magnoliopsida</taxon>
        <taxon>eudicotyledons</taxon>
        <taxon>Gunneridae</taxon>
        <taxon>Pentapetalae</taxon>
        <taxon>asterids</taxon>
        <taxon>lamiids</taxon>
        <taxon>Solanales</taxon>
        <taxon>Solanaceae</taxon>
        <taxon>Nicotianoideae</taxon>
        <taxon>Nicotianeae</taxon>
        <taxon>Nicotiana</taxon>
    </lineage>
</organism>
<dbReference type="GO" id="GO:0015074">
    <property type="term" value="P:DNA integration"/>
    <property type="evidence" value="ECO:0007669"/>
    <property type="project" value="InterPro"/>
</dbReference>
<dbReference type="AlphaFoldDB" id="A0A1S4DD30"/>
<sequence>MQQAHHGRLPLGEWMLSVQSSLPRQTGTASYKAVTKKVVADFVRDRIVCRFEIPESIITDNGSNINSDLMKTMCETFKIRHKNSTAYRPQMYGAIEAANKNIKKILRKMIERRKQWHEKLSFALL</sequence>
<evidence type="ECO:0000259" key="1">
    <source>
        <dbReference type="PROSITE" id="PS50994"/>
    </source>
</evidence>
<dbReference type="KEGG" id="nta:107828534"/>
<dbReference type="PROSITE" id="PS50994">
    <property type="entry name" value="INTEGRASE"/>
    <property type="match status" value="1"/>
</dbReference>
<feature type="non-terminal residue" evidence="2">
    <location>
        <position position="125"/>
    </location>
</feature>
<dbReference type="OrthoDB" id="1936587at2759"/>
<dbReference type="PaxDb" id="4097-A0A1S4DD30"/>
<dbReference type="GO" id="GO:0003676">
    <property type="term" value="F:nucleic acid binding"/>
    <property type="evidence" value="ECO:0007669"/>
    <property type="project" value="InterPro"/>
</dbReference>
<dbReference type="PANTHER" id="PTHR48475">
    <property type="entry name" value="RIBONUCLEASE H"/>
    <property type="match status" value="1"/>
</dbReference>
<dbReference type="InterPro" id="IPR012337">
    <property type="entry name" value="RNaseH-like_sf"/>
</dbReference>
<accession>A0A1S4DD30</accession>
<reference evidence="2" key="1">
    <citation type="submission" date="2025-08" db="UniProtKB">
        <authorList>
            <consortium name="RefSeq"/>
        </authorList>
    </citation>
    <scope>IDENTIFICATION</scope>
</reference>
<dbReference type="OMA" id="ICRCRII"/>
<name>A0A1S4DD30_TOBAC</name>
<dbReference type="SMR" id="A0A1S4DD30"/>
<dbReference type="Gene3D" id="3.30.420.10">
    <property type="entry name" value="Ribonuclease H-like superfamily/Ribonuclease H"/>
    <property type="match status" value="1"/>
</dbReference>
<proteinExistence type="predicted"/>
<dbReference type="STRING" id="4097.A0A1S4DD30"/>
<dbReference type="InterPro" id="IPR001584">
    <property type="entry name" value="Integrase_cat-core"/>
</dbReference>
<dbReference type="InterPro" id="IPR036397">
    <property type="entry name" value="RNaseH_sf"/>
</dbReference>
<dbReference type="SUPFAM" id="SSF53098">
    <property type="entry name" value="Ribonuclease H-like"/>
    <property type="match status" value="1"/>
</dbReference>